<dbReference type="HOGENOM" id="CLU_2224190_0_0_1"/>
<proteinExistence type="predicted"/>
<reference evidence="3" key="2">
    <citation type="submission" date="2015-01" db="EMBL/GenBank/DDBJ databases">
        <title>Evolutionary Origins and Diversification of the Mycorrhizal Mutualists.</title>
        <authorList>
            <consortium name="DOE Joint Genome Institute"/>
            <consortium name="Mycorrhizal Genomics Consortium"/>
            <person name="Kohler A."/>
            <person name="Kuo A."/>
            <person name="Nagy L.G."/>
            <person name="Floudas D."/>
            <person name="Copeland A."/>
            <person name="Barry K.W."/>
            <person name="Cichocki N."/>
            <person name="Veneault-Fourrey C."/>
            <person name="LaButti K."/>
            <person name="Lindquist E.A."/>
            <person name="Lipzen A."/>
            <person name="Lundell T."/>
            <person name="Morin E."/>
            <person name="Murat C."/>
            <person name="Riley R."/>
            <person name="Ohm R."/>
            <person name="Sun H."/>
            <person name="Tunlid A."/>
            <person name="Henrissat B."/>
            <person name="Grigoriev I.V."/>
            <person name="Hibbett D.S."/>
            <person name="Martin F."/>
        </authorList>
    </citation>
    <scope>NUCLEOTIDE SEQUENCE [LARGE SCALE GENOMIC DNA]</scope>
    <source>
        <strain evidence="3">F 1598</strain>
    </source>
</reference>
<feature type="region of interest" description="Disordered" evidence="1">
    <location>
        <begin position="86"/>
        <end position="106"/>
    </location>
</feature>
<evidence type="ECO:0000313" key="2">
    <source>
        <dbReference type="EMBL" id="KIM88496.1"/>
    </source>
</evidence>
<accession>A0A0C3GCX3</accession>
<sequence>MLSESPMNDSDRMSILAHSGPAGYTANEPIVLVYNLSCARVSRSSRPQINRNVEQGPTPLEMRYREWYHRLSRWLIALTSCHGPSAVESKQLTPTTPLSAASAYTL</sequence>
<reference evidence="2 3" key="1">
    <citation type="submission" date="2014-04" db="EMBL/GenBank/DDBJ databases">
        <authorList>
            <consortium name="DOE Joint Genome Institute"/>
            <person name="Kuo A."/>
            <person name="Tarkka M."/>
            <person name="Buscot F."/>
            <person name="Kohler A."/>
            <person name="Nagy L.G."/>
            <person name="Floudas D."/>
            <person name="Copeland A."/>
            <person name="Barry K.W."/>
            <person name="Cichocki N."/>
            <person name="Veneault-Fourrey C."/>
            <person name="LaButti K."/>
            <person name="Lindquist E.A."/>
            <person name="Lipzen A."/>
            <person name="Lundell T."/>
            <person name="Morin E."/>
            <person name="Murat C."/>
            <person name="Sun H."/>
            <person name="Tunlid A."/>
            <person name="Henrissat B."/>
            <person name="Grigoriev I.V."/>
            <person name="Hibbett D.S."/>
            <person name="Martin F."/>
            <person name="Nordberg H.P."/>
            <person name="Cantor M.N."/>
            <person name="Hua S.X."/>
        </authorList>
    </citation>
    <scope>NUCLEOTIDE SEQUENCE [LARGE SCALE GENOMIC DNA]</scope>
    <source>
        <strain evidence="2 3">F 1598</strain>
    </source>
</reference>
<evidence type="ECO:0000313" key="3">
    <source>
        <dbReference type="Proteomes" id="UP000054166"/>
    </source>
</evidence>
<dbReference type="EMBL" id="KN832977">
    <property type="protein sequence ID" value="KIM88496.1"/>
    <property type="molecule type" value="Genomic_DNA"/>
</dbReference>
<dbReference type="InParanoid" id="A0A0C3GCX3"/>
<dbReference type="Proteomes" id="UP000054166">
    <property type="component" value="Unassembled WGS sequence"/>
</dbReference>
<organism evidence="2 3">
    <name type="scientific">Piloderma croceum (strain F 1598)</name>
    <dbReference type="NCBI Taxonomy" id="765440"/>
    <lineage>
        <taxon>Eukaryota</taxon>
        <taxon>Fungi</taxon>
        <taxon>Dikarya</taxon>
        <taxon>Basidiomycota</taxon>
        <taxon>Agaricomycotina</taxon>
        <taxon>Agaricomycetes</taxon>
        <taxon>Agaricomycetidae</taxon>
        <taxon>Atheliales</taxon>
        <taxon>Atheliaceae</taxon>
        <taxon>Piloderma</taxon>
    </lineage>
</organism>
<gene>
    <name evidence="2" type="ORF">PILCRDRAFT_814394</name>
</gene>
<evidence type="ECO:0000256" key="1">
    <source>
        <dbReference type="SAM" id="MobiDB-lite"/>
    </source>
</evidence>
<name>A0A0C3GCX3_PILCF</name>
<keyword evidence="3" id="KW-1185">Reference proteome</keyword>
<protein>
    <submittedName>
        <fullName evidence="2">Uncharacterized protein</fullName>
    </submittedName>
</protein>
<dbReference type="AlphaFoldDB" id="A0A0C3GCX3"/>
<feature type="compositionally biased region" description="Polar residues" evidence="1">
    <location>
        <begin position="88"/>
        <end position="106"/>
    </location>
</feature>